<proteinExistence type="predicted"/>
<gene>
    <name evidence="1" type="ORF">ACZ11_08900</name>
</gene>
<reference evidence="2" key="1">
    <citation type="submission" date="2015-07" db="EMBL/GenBank/DDBJ databases">
        <authorList>
            <consortium name="Consortium for Microbial Forensics and Genomics (microFORGE)"/>
            <person name="Knight B.M."/>
            <person name="Roberts D.P."/>
            <person name="Lin D."/>
            <person name="Hari K."/>
            <person name="Fletcher J."/>
            <person name="Melcher U."/>
            <person name="Blagden T."/>
            <person name="Winegar R.A."/>
        </authorList>
    </citation>
    <scope>NUCLEOTIDE SEQUENCE [LARGE SCALE GENOMIC DNA]</scope>
    <source>
        <strain evidence="2">DSM 23493</strain>
    </source>
</reference>
<protein>
    <submittedName>
        <fullName evidence="1">Uncharacterized protein</fullName>
    </submittedName>
</protein>
<dbReference type="Proteomes" id="UP000037326">
    <property type="component" value="Unassembled WGS sequence"/>
</dbReference>
<dbReference type="RefSeq" id="WP_049665402.1">
    <property type="nucleotide sequence ID" value="NZ_JBIVRT010000012.1"/>
</dbReference>
<name>A0A0K9FCE6_9BACI</name>
<evidence type="ECO:0000313" key="1">
    <source>
        <dbReference type="EMBL" id="KMY32254.1"/>
    </source>
</evidence>
<dbReference type="GeneID" id="96598375"/>
<comment type="caution">
    <text evidence="1">The sequence shown here is derived from an EMBL/GenBank/DDBJ whole genome shotgun (WGS) entry which is preliminary data.</text>
</comment>
<accession>A0A0K9FCE6</accession>
<dbReference type="AlphaFoldDB" id="A0A0K9FCE6"/>
<evidence type="ECO:0000313" key="2">
    <source>
        <dbReference type="Proteomes" id="UP000037326"/>
    </source>
</evidence>
<sequence>MRENIEEITISFCEQNGDVIMTYDINNSLSALIPNVSDVVNIDGNYRAVSERAFTYNPRSIIVTIYLEEL</sequence>
<organism evidence="1 2">
    <name type="scientific">Lysinibacillus xylanilyticus</name>
    <dbReference type="NCBI Taxonomy" id="582475"/>
    <lineage>
        <taxon>Bacteria</taxon>
        <taxon>Bacillati</taxon>
        <taxon>Bacillota</taxon>
        <taxon>Bacilli</taxon>
        <taxon>Bacillales</taxon>
        <taxon>Bacillaceae</taxon>
        <taxon>Lysinibacillus</taxon>
    </lineage>
</organism>
<dbReference type="EMBL" id="LFXJ01000005">
    <property type="protein sequence ID" value="KMY32254.1"/>
    <property type="molecule type" value="Genomic_DNA"/>
</dbReference>
<dbReference type="OrthoDB" id="2736106at2"/>
<dbReference type="PATRIC" id="fig|582475.4.peg.1332"/>